<feature type="domain" description="ABC3 transporter permease C-terminal" evidence="8">
    <location>
        <begin position="262"/>
        <end position="379"/>
    </location>
</feature>
<feature type="domain" description="ABC3 transporter permease C-terminal" evidence="8">
    <location>
        <begin position="726"/>
        <end position="840"/>
    </location>
</feature>
<dbReference type="GO" id="GO:0098797">
    <property type="term" value="C:plasma membrane protein complex"/>
    <property type="evidence" value="ECO:0007669"/>
    <property type="project" value="TreeGrafter"/>
</dbReference>
<keyword evidence="6 7" id="KW-0472">Membrane</keyword>
<evidence type="ECO:0000256" key="4">
    <source>
        <dbReference type="ARBA" id="ARBA00022692"/>
    </source>
</evidence>
<feature type="transmembrane region" description="Helical" evidence="7">
    <location>
        <begin position="303"/>
        <end position="333"/>
    </location>
</feature>
<feature type="transmembrane region" description="Helical" evidence="7">
    <location>
        <begin position="768"/>
        <end position="790"/>
    </location>
</feature>
<feature type="transmembrane region" description="Helical" evidence="7">
    <location>
        <begin position="810"/>
        <end position="830"/>
    </location>
</feature>
<dbReference type="PANTHER" id="PTHR30489">
    <property type="entry name" value="LIPOPROTEIN-RELEASING SYSTEM TRANSMEMBRANE PROTEIN LOLE"/>
    <property type="match status" value="1"/>
</dbReference>
<sequence length="848" mass="86184">MSRGNTVLRTQLGDAARRPARLLLMGLAMVIAAFVAFGTVLAEEIAERTVLGRLSGTPAAADVVIGPGDEEGATTRALAAARQVPGVAEAVGRTDVYVEIDGQRGTGLSLSADPGTGPLATVRVLRGEYPDEPGEIAVSERTVDRLDLPVGATVRVSTGVSEQPVPLTVSGVLAVPEDSGELAYTSDGELSRLAGHDGLTQVEVRFAPDADPAVVRAALDRAVAGTGHEGSTPVLSSGEEARLAEAEAVSERVHDLFAVIAMFVATAVVAATLVATSTFRIVFAQRMRQLALLRAVGADRSHLFRALVAEGALTGLVAGTTGVLTAAGLGYAVPLVLRGLGREVASPGRPVGAAVAVVLGTVLVAVLAVVAPAVTAARVAPLEALRTASTTAAQRGVNRLRAAVGILAVVGAALVFLTVLRRLPGPETQGHDPMRLLLLIVASGTLAYAALVALGPVLVRPLLATVGWPLRRLGPVGRLAVGGVGGAPRRAAAVSVVVALGVTLIAGALVGSASLTALSKRELAGMAPGDLYVAANSDGGGFLPDGFVERVRAEQDLTTVVPYRGVPGVTVAGGQVGEMLAVDLDLRRLSTWEDFGAAAGSLDDLGPGRVVLLSHYAEAAGVRPGETLTLTLGGRAVELRLAATLDNTPVDAGILLDPADLDRLGVPARPTALLADLVSDGEDARTAALKTLRTLGGGGVAVQVLADARDDADGDLREIFRVMLALLGLTVIVSVVGVGTTTALSVVERIRESGLLRAVGMSRNRLRAMLTVEAGLYGLLGAVIGLVLALPYSWLTMAALGESMPVEFPAGRLALVVLTLAAATALAGLLPARRAARVSPVAALGAGD</sequence>
<comment type="subcellular location">
    <subcellularLocation>
        <location evidence="1">Cell membrane</location>
        <topology evidence="1">Multi-pass membrane protein</topology>
    </subcellularLocation>
</comment>
<evidence type="ECO:0000256" key="7">
    <source>
        <dbReference type="SAM" id="Phobius"/>
    </source>
</evidence>
<evidence type="ECO:0000259" key="8">
    <source>
        <dbReference type="Pfam" id="PF02687"/>
    </source>
</evidence>
<keyword evidence="4 7" id="KW-0812">Transmembrane</keyword>
<proteinExistence type="inferred from homology"/>
<keyword evidence="3" id="KW-1003">Cell membrane</keyword>
<name>A0A1C4Y424_MICEC</name>
<evidence type="ECO:0000313" key="10">
    <source>
        <dbReference type="Proteomes" id="UP000198253"/>
    </source>
</evidence>
<dbReference type="Proteomes" id="UP000198253">
    <property type="component" value="Chromosome I"/>
</dbReference>
<evidence type="ECO:0000256" key="3">
    <source>
        <dbReference type="ARBA" id="ARBA00022475"/>
    </source>
</evidence>
<keyword evidence="10" id="KW-1185">Reference proteome</keyword>
<dbReference type="Pfam" id="PF02687">
    <property type="entry name" value="FtsX"/>
    <property type="match status" value="2"/>
</dbReference>
<feature type="transmembrane region" description="Helical" evidence="7">
    <location>
        <begin position="353"/>
        <end position="379"/>
    </location>
</feature>
<dbReference type="PANTHER" id="PTHR30489:SF0">
    <property type="entry name" value="LIPOPROTEIN-RELEASING SYSTEM TRANSMEMBRANE PROTEIN LOLE"/>
    <property type="match status" value="1"/>
</dbReference>
<evidence type="ECO:0000313" key="9">
    <source>
        <dbReference type="EMBL" id="SCF15465.1"/>
    </source>
</evidence>
<evidence type="ECO:0000256" key="6">
    <source>
        <dbReference type="ARBA" id="ARBA00023136"/>
    </source>
</evidence>
<dbReference type="InterPro" id="IPR003838">
    <property type="entry name" value="ABC3_permease_C"/>
</dbReference>
<dbReference type="InterPro" id="IPR051447">
    <property type="entry name" value="Lipoprotein-release_system"/>
</dbReference>
<evidence type="ECO:0000256" key="2">
    <source>
        <dbReference type="ARBA" id="ARBA00005236"/>
    </source>
</evidence>
<feature type="transmembrane region" description="Helical" evidence="7">
    <location>
        <begin position="256"/>
        <end position="283"/>
    </location>
</feature>
<keyword evidence="5 7" id="KW-1133">Transmembrane helix</keyword>
<dbReference type="GO" id="GO:0044874">
    <property type="term" value="P:lipoprotein localization to outer membrane"/>
    <property type="evidence" value="ECO:0007669"/>
    <property type="project" value="TreeGrafter"/>
</dbReference>
<dbReference type="RefSeq" id="WP_231931350.1">
    <property type="nucleotide sequence ID" value="NZ_LT607413.1"/>
</dbReference>
<reference evidence="10" key="1">
    <citation type="submission" date="2016-06" db="EMBL/GenBank/DDBJ databases">
        <authorList>
            <person name="Varghese N."/>
            <person name="Submissions Spin"/>
        </authorList>
    </citation>
    <scope>NUCLEOTIDE SEQUENCE [LARGE SCALE GENOMIC DNA]</scope>
    <source>
        <strain evidence="10">DSM 43816</strain>
    </source>
</reference>
<dbReference type="InParanoid" id="A0A1C4Y424"/>
<accession>A0A1C4Y424</accession>
<feature type="transmembrane region" description="Helical" evidence="7">
    <location>
        <begin position="400"/>
        <end position="420"/>
    </location>
</feature>
<evidence type="ECO:0000256" key="5">
    <source>
        <dbReference type="ARBA" id="ARBA00022989"/>
    </source>
</evidence>
<gene>
    <name evidence="9" type="ORF">GA0070618_3574</name>
</gene>
<feature type="transmembrane region" description="Helical" evidence="7">
    <location>
        <begin position="440"/>
        <end position="470"/>
    </location>
</feature>
<feature type="transmembrane region" description="Helical" evidence="7">
    <location>
        <begin position="491"/>
        <end position="511"/>
    </location>
</feature>
<organism evidence="9 10">
    <name type="scientific">Micromonospora echinospora</name>
    <name type="common">Micromonospora purpurea</name>
    <dbReference type="NCBI Taxonomy" id="1877"/>
    <lineage>
        <taxon>Bacteria</taxon>
        <taxon>Bacillati</taxon>
        <taxon>Actinomycetota</taxon>
        <taxon>Actinomycetes</taxon>
        <taxon>Micromonosporales</taxon>
        <taxon>Micromonosporaceae</taxon>
        <taxon>Micromonospora</taxon>
    </lineage>
</organism>
<dbReference type="EMBL" id="LT607413">
    <property type="protein sequence ID" value="SCF15465.1"/>
    <property type="molecule type" value="Genomic_DNA"/>
</dbReference>
<evidence type="ECO:0000256" key="1">
    <source>
        <dbReference type="ARBA" id="ARBA00004651"/>
    </source>
</evidence>
<dbReference type="AlphaFoldDB" id="A0A1C4Y424"/>
<protein>
    <submittedName>
        <fullName evidence="9">Putative ABC transport system permease protein</fullName>
    </submittedName>
</protein>
<comment type="similarity">
    <text evidence="2">Belongs to the ABC-4 integral membrane protein family. LolC/E subfamily.</text>
</comment>
<feature type="transmembrane region" description="Helical" evidence="7">
    <location>
        <begin position="722"/>
        <end position="747"/>
    </location>
</feature>